<keyword evidence="3" id="KW-1185">Reference proteome</keyword>
<protein>
    <recommendedName>
        <fullName evidence="1">ASCH domain-containing protein</fullName>
    </recommendedName>
</protein>
<dbReference type="Pfam" id="PF04266">
    <property type="entry name" value="ASCH"/>
    <property type="match status" value="1"/>
</dbReference>
<organism evidence="2 3">
    <name type="scientific">Nonomuraea aridisoli</name>
    <dbReference type="NCBI Taxonomy" id="2070368"/>
    <lineage>
        <taxon>Bacteria</taxon>
        <taxon>Bacillati</taxon>
        <taxon>Actinomycetota</taxon>
        <taxon>Actinomycetes</taxon>
        <taxon>Streptosporangiales</taxon>
        <taxon>Streptosporangiaceae</taxon>
        <taxon>Nonomuraea</taxon>
    </lineage>
</organism>
<evidence type="ECO:0000259" key="1">
    <source>
        <dbReference type="SMART" id="SM01022"/>
    </source>
</evidence>
<sequence length="186" mass="20357">MWPRMDGLRVLELGTPGEVRIELTELTLSGAKTATAGLPALDYDAEGEAVERVGERLVLVDDSGVRAGEVEVTRVELVPFGEVGWEFAQAEGEGYTSVAHWRETHRRYWEGQGCTVRDDTTVVCSGSASRTSRPDPRTRSFSFGPWALFVLGGCLSWLLGELPSLMSLEVLDVRASTGTYLSERCS</sequence>
<comment type="caution">
    <text evidence="2">The sequence shown here is derived from an EMBL/GenBank/DDBJ whole genome shotgun (WGS) entry which is preliminary data.</text>
</comment>
<dbReference type="SUPFAM" id="SSF88697">
    <property type="entry name" value="PUA domain-like"/>
    <property type="match status" value="1"/>
</dbReference>
<dbReference type="InterPro" id="IPR015947">
    <property type="entry name" value="PUA-like_sf"/>
</dbReference>
<evidence type="ECO:0000313" key="3">
    <source>
        <dbReference type="Proteomes" id="UP000249304"/>
    </source>
</evidence>
<reference evidence="2 3" key="1">
    <citation type="submission" date="2018-01" db="EMBL/GenBank/DDBJ databases">
        <title>Draft genome sequence of Nonomuraea sp. KC333.</title>
        <authorList>
            <person name="Sahin N."/>
            <person name="Saygin H."/>
            <person name="Ay H."/>
        </authorList>
    </citation>
    <scope>NUCLEOTIDE SEQUENCE [LARGE SCALE GENOMIC DNA]</scope>
    <source>
        <strain evidence="2 3">KC333</strain>
    </source>
</reference>
<feature type="domain" description="ASCH" evidence="1">
    <location>
        <begin position="11"/>
        <end position="123"/>
    </location>
</feature>
<dbReference type="InterPro" id="IPR007374">
    <property type="entry name" value="ASCH_domain"/>
</dbReference>
<dbReference type="Gene3D" id="3.10.400.10">
    <property type="entry name" value="Sulfate adenylyltransferase"/>
    <property type="match status" value="1"/>
</dbReference>
<dbReference type="PANTHER" id="PTHR39203">
    <property type="entry name" value="CYTOPLASMIC PROTEIN-RELATED"/>
    <property type="match status" value="1"/>
</dbReference>
<accession>A0A2W2D559</accession>
<evidence type="ECO:0000313" key="2">
    <source>
        <dbReference type="EMBL" id="PZG07056.1"/>
    </source>
</evidence>
<dbReference type="InterPro" id="IPR009326">
    <property type="entry name" value="DUF984"/>
</dbReference>
<proteinExistence type="predicted"/>
<dbReference type="SMART" id="SM01022">
    <property type="entry name" value="ASCH"/>
    <property type="match status" value="1"/>
</dbReference>
<name>A0A2W2D559_9ACTN</name>
<dbReference type="AlphaFoldDB" id="A0A2W2D559"/>
<dbReference type="Proteomes" id="UP000249304">
    <property type="component" value="Unassembled WGS sequence"/>
</dbReference>
<dbReference type="EMBL" id="POUD01000312">
    <property type="protein sequence ID" value="PZG07056.1"/>
    <property type="molecule type" value="Genomic_DNA"/>
</dbReference>
<dbReference type="OrthoDB" id="9807542at2"/>
<gene>
    <name evidence="2" type="ORF">C1J01_41580</name>
</gene>
<dbReference type="PANTHER" id="PTHR39203:SF1">
    <property type="entry name" value="CYTOPLASMIC PROTEIN"/>
    <property type="match status" value="1"/>
</dbReference>